<reference evidence="9" key="2">
    <citation type="submission" date="2020-01" db="EMBL/GenBank/DDBJ databases">
        <authorList>
            <person name="Korhonen P.K.K."/>
            <person name="Guangxu M.G."/>
            <person name="Wang T.W."/>
            <person name="Stroehlein A.J.S."/>
            <person name="Young N.D."/>
            <person name="Ang C.-S.A."/>
            <person name="Fernando D.W.F."/>
            <person name="Lu H.L."/>
            <person name="Taylor S.T."/>
            <person name="Ehtesham M.E.M."/>
            <person name="Najaraj S.H.N."/>
            <person name="Harsha G.H.G."/>
            <person name="Madugundu A.M."/>
            <person name="Renuse S.R."/>
            <person name="Holt D.H."/>
            <person name="Pandey A.P."/>
            <person name="Papenfuss A.P."/>
            <person name="Gasser R.B.G."/>
            <person name="Fischer K.F."/>
        </authorList>
    </citation>
    <scope>NUCLEOTIDE SEQUENCE</scope>
    <source>
        <strain evidence="9">SSS_KF_BRIS2020</strain>
    </source>
</reference>
<evidence type="ECO:0000256" key="5">
    <source>
        <dbReference type="ARBA" id="ARBA00023136"/>
    </source>
</evidence>
<evidence type="ECO:0000256" key="6">
    <source>
        <dbReference type="PIRNR" id="PIRNR015840"/>
    </source>
</evidence>
<dbReference type="PIRSF" id="PIRSF015840">
    <property type="entry name" value="DUF284_TM_euk"/>
    <property type="match status" value="1"/>
</dbReference>
<evidence type="ECO:0000313" key="9">
    <source>
        <dbReference type="EMBL" id="KAF7494603.1"/>
    </source>
</evidence>
<feature type="compositionally biased region" description="Low complexity" evidence="7">
    <location>
        <begin position="10"/>
        <end position="21"/>
    </location>
</feature>
<keyword evidence="3 8" id="KW-0812">Transmembrane</keyword>
<dbReference type="GO" id="GO:0005783">
    <property type="term" value="C:endoplasmic reticulum"/>
    <property type="evidence" value="ECO:0007669"/>
    <property type="project" value="TreeGrafter"/>
</dbReference>
<dbReference type="Proteomes" id="UP000070412">
    <property type="component" value="Unassembled WGS sequence"/>
</dbReference>
<evidence type="ECO:0000256" key="4">
    <source>
        <dbReference type="ARBA" id="ARBA00022989"/>
    </source>
</evidence>
<dbReference type="GO" id="GO:0005886">
    <property type="term" value="C:plasma membrane"/>
    <property type="evidence" value="ECO:0007669"/>
    <property type="project" value="TreeGrafter"/>
</dbReference>
<evidence type="ECO:0000313" key="10">
    <source>
        <dbReference type="EnsemblMetazoa" id="KAF7494603.1"/>
    </source>
</evidence>
<comment type="similarity">
    <text evidence="2 6">Belongs to the CDC50/LEM3 family.</text>
</comment>
<dbReference type="EMBL" id="WVUK01000052">
    <property type="protein sequence ID" value="KAF7494603.1"/>
    <property type="molecule type" value="Genomic_DNA"/>
</dbReference>
<feature type="region of interest" description="Disordered" evidence="7">
    <location>
        <begin position="1"/>
        <end position="21"/>
    </location>
</feature>
<evidence type="ECO:0000256" key="1">
    <source>
        <dbReference type="ARBA" id="ARBA00004141"/>
    </source>
</evidence>
<dbReference type="OMA" id="TWNNDQP"/>
<name>A0A834RJ05_SARSC</name>
<evidence type="ECO:0000256" key="8">
    <source>
        <dbReference type="SAM" id="Phobius"/>
    </source>
</evidence>
<comment type="subcellular location">
    <subcellularLocation>
        <location evidence="1">Membrane</location>
        <topology evidence="1">Multi-pass membrane protein</topology>
    </subcellularLocation>
</comment>
<feature type="transmembrane region" description="Helical" evidence="8">
    <location>
        <begin position="35"/>
        <end position="61"/>
    </location>
</feature>
<sequence length="382" mass="43052">MSNNIAPIGQASSSPSQKPSNSAFKQQKLSAWQPILTVGTVLPTFFLVGVAFIPIGIGLLISSYQVQEYEVDYTSCEKIGSVLNDSEPHRCSELIAKNPNANCSCQIDVELETDYRRDVFIYYGLTNFYQNHRRYVKSRDDYQLLGHIRSGRECDPFAQRLDPKDGMMKPIVPCGAIANSLFNDTFCLERIIVDANNNPTYRKVPLLKTGIAWATDKNKFKNPPWPKGAKDLSGAFNGSVRPINWPRNVYDLDPSDLNNNGLQNEGLIVWMRTAAFPTFRKLYARIRHDIDDDINYQDGLPKGLYRLTIQYNFPVAGFKGQKRFIISNTSWLGGKNPFIGAVYILVGLFSLILSVVFLIIHKKFDSGPIDNMNISSQTPYLN</sequence>
<organism evidence="9">
    <name type="scientific">Sarcoptes scabiei</name>
    <name type="common">Itch mite</name>
    <name type="synonym">Acarus scabiei</name>
    <dbReference type="NCBI Taxonomy" id="52283"/>
    <lineage>
        <taxon>Eukaryota</taxon>
        <taxon>Metazoa</taxon>
        <taxon>Ecdysozoa</taxon>
        <taxon>Arthropoda</taxon>
        <taxon>Chelicerata</taxon>
        <taxon>Arachnida</taxon>
        <taxon>Acari</taxon>
        <taxon>Acariformes</taxon>
        <taxon>Sarcoptiformes</taxon>
        <taxon>Astigmata</taxon>
        <taxon>Psoroptidia</taxon>
        <taxon>Sarcoptoidea</taxon>
        <taxon>Sarcoptidae</taxon>
        <taxon>Sarcoptinae</taxon>
        <taxon>Sarcoptes</taxon>
    </lineage>
</organism>
<protein>
    <submittedName>
        <fullName evidence="9">Cell cycle control protein 50A</fullName>
    </submittedName>
</protein>
<evidence type="ECO:0000256" key="3">
    <source>
        <dbReference type="ARBA" id="ARBA00022692"/>
    </source>
</evidence>
<keyword evidence="11" id="KW-1185">Reference proteome</keyword>
<feature type="transmembrane region" description="Helical" evidence="8">
    <location>
        <begin position="338"/>
        <end position="360"/>
    </location>
</feature>
<proteinExistence type="inferred from homology"/>
<dbReference type="EnsemblMetazoa" id="SSS_7102s_mrna">
    <property type="protein sequence ID" value="KAF7494603.1"/>
    <property type="gene ID" value="SSS_7102"/>
</dbReference>
<gene>
    <name evidence="9" type="ORF">SSS_7102</name>
</gene>
<dbReference type="GO" id="GO:0005794">
    <property type="term" value="C:Golgi apparatus"/>
    <property type="evidence" value="ECO:0007669"/>
    <property type="project" value="TreeGrafter"/>
</dbReference>
<keyword evidence="5 6" id="KW-0472">Membrane</keyword>
<dbReference type="OrthoDB" id="340608at2759"/>
<dbReference type="AlphaFoldDB" id="A0A834RJ05"/>
<keyword evidence="4 8" id="KW-1133">Transmembrane helix</keyword>
<dbReference type="PANTHER" id="PTHR10926">
    <property type="entry name" value="CELL CYCLE CONTROL PROTEIN 50"/>
    <property type="match status" value="1"/>
</dbReference>
<evidence type="ECO:0000313" key="11">
    <source>
        <dbReference type="Proteomes" id="UP000070412"/>
    </source>
</evidence>
<dbReference type="InterPro" id="IPR005045">
    <property type="entry name" value="CDC50/LEM3_fam"/>
</dbReference>
<evidence type="ECO:0000256" key="2">
    <source>
        <dbReference type="ARBA" id="ARBA00009457"/>
    </source>
</evidence>
<evidence type="ECO:0000256" key="7">
    <source>
        <dbReference type="SAM" id="MobiDB-lite"/>
    </source>
</evidence>
<accession>A0A834RJ05</accession>
<reference evidence="10" key="3">
    <citation type="submission" date="2022-06" db="UniProtKB">
        <authorList>
            <consortium name="EnsemblMetazoa"/>
        </authorList>
    </citation>
    <scope>IDENTIFICATION</scope>
</reference>
<dbReference type="PANTHER" id="PTHR10926:SF0">
    <property type="entry name" value="CDC50, ISOFORM A"/>
    <property type="match status" value="1"/>
</dbReference>
<reference evidence="11" key="1">
    <citation type="journal article" date="2020" name="PLoS Negl. Trop. Dis.">
        <title>High-quality nuclear genome for Sarcoptes scabiei-A critical resource for a neglected parasite.</title>
        <authorList>
            <person name="Korhonen P.K."/>
            <person name="Gasser R.B."/>
            <person name="Ma G."/>
            <person name="Wang T."/>
            <person name="Stroehlein A.J."/>
            <person name="Young N.D."/>
            <person name="Ang C.S."/>
            <person name="Fernando D.D."/>
            <person name="Lu H.C."/>
            <person name="Taylor S."/>
            <person name="Reynolds S.L."/>
            <person name="Mofiz E."/>
            <person name="Najaraj S.H."/>
            <person name="Gowda H."/>
            <person name="Madugundu A."/>
            <person name="Renuse S."/>
            <person name="Holt D."/>
            <person name="Pandey A."/>
            <person name="Papenfuss A.T."/>
            <person name="Fischer K."/>
        </authorList>
    </citation>
    <scope>NUCLEOTIDE SEQUENCE [LARGE SCALE GENOMIC DNA]</scope>
</reference>
<dbReference type="Pfam" id="PF03381">
    <property type="entry name" value="CDC50"/>
    <property type="match status" value="1"/>
</dbReference>